<dbReference type="RefSeq" id="WP_250052620.1">
    <property type="nucleotide sequence ID" value="NZ_JAMJPH010000006.1"/>
</dbReference>
<dbReference type="EMBL" id="JAMOIL010000002">
    <property type="protein sequence ID" value="MCM0619188.1"/>
    <property type="molecule type" value="Genomic_DNA"/>
</dbReference>
<feature type="region of interest" description="Disordered" evidence="1">
    <location>
        <begin position="1"/>
        <end position="22"/>
    </location>
</feature>
<dbReference type="AlphaFoldDB" id="A0A9X2D4Q4"/>
<sequence length="111" mass="11815">MARHDTPARRPDPSVGSGSGGDPWSAFGYLVAGVFVYGGIGWGLDRWWGTGWLVAVGVIVGAALGTYQTWARFRTPEEEPAEQHPGSTDPDTNLTGEPRAGGLRSTDDQTQ</sequence>
<evidence type="ECO:0000313" key="3">
    <source>
        <dbReference type="EMBL" id="MCM0619188.1"/>
    </source>
</evidence>
<feature type="transmembrane region" description="Helical" evidence="2">
    <location>
        <begin position="50"/>
        <end position="67"/>
    </location>
</feature>
<feature type="region of interest" description="Disordered" evidence="1">
    <location>
        <begin position="74"/>
        <end position="111"/>
    </location>
</feature>
<keyword evidence="2" id="KW-1133">Transmembrane helix</keyword>
<feature type="transmembrane region" description="Helical" evidence="2">
    <location>
        <begin position="26"/>
        <end position="44"/>
    </location>
</feature>
<proteinExistence type="predicted"/>
<comment type="caution">
    <text evidence="3">The sequence shown here is derived from an EMBL/GenBank/DDBJ whole genome shotgun (WGS) entry which is preliminary data.</text>
</comment>
<gene>
    <name evidence="3" type="ORF">M8330_02615</name>
</gene>
<feature type="compositionally biased region" description="Basic and acidic residues" evidence="1">
    <location>
        <begin position="1"/>
        <end position="12"/>
    </location>
</feature>
<organism evidence="3 4">
    <name type="scientific">Nocardioides bruguierae</name>
    <dbReference type="NCBI Taxonomy" id="2945102"/>
    <lineage>
        <taxon>Bacteria</taxon>
        <taxon>Bacillati</taxon>
        <taxon>Actinomycetota</taxon>
        <taxon>Actinomycetes</taxon>
        <taxon>Propionibacteriales</taxon>
        <taxon>Nocardioidaceae</taxon>
        <taxon>Nocardioides</taxon>
    </lineage>
</organism>
<evidence type="ECO:0000256" key="1">
    <source>
        <dbReference type="SAM" id="MobiDB-lite"/>
    </source>
</evidence>
<evidence type="ECO:0000256" key="2">
    <source>
        <dbReference type="SAM" id="Phobius"/>
    </source>
</evidence>
<keyword evidence="4" id="KW-1185">Reference proteome</keyword>
<dbReference type="Proteomes" id="UP001139485">
    <property type="component" value="Unassembled WGS sequence"/>
</dbReference>
<evidence type="ECO:0000313" key="4">
    <source>
        <dbReference type="Proteomes" id="UP001139485"/>
    </source>
</evidence>
<keyword evidence="2" id="KW-0472">Membrane</keyword>
<accession>A0A9X2D4Q4</accession>
<name>A0A9X2D4Q4_9ACTN</name>
<reference evidence="3" key="1">
    <citation type="submission" date="2022-05" db="EMBL/GenBank/DDBJ databases">
        <authorList>
            <person name="Tuo L."/>
        </authorList>
    </citation>
    <scope>NUCLEOTIDE SEQUENCE</scope>
    <source>
        <strain evidence="3">BSK12Z-4</strain>
    </source>
</reference>
<keyword evidence="2" id="KW-0812">Transmembrane</keyword>
<feature type="compositionally biased region" description="Polar residues" evidence="1">
    <location>
        <begin position="85"/>
        <end position="95"/>
    </location>
</feature>
<protein>
    <submittedName>
        <fullName evidence="3">AtpZ/AtpI family protein</fullName>
    </submittedName>
</protein>